<dbReference type="Gene3D" id="3.30.360.10">
    <property type="entry name" value="Dihydrodipicolinate Reductase, domain 2"/>
    <property type="match status" value="1"/>
</dbReference>
<dbReference type="SUPFAM" id="SSF51735">
    <property type="entry name" value="NAD(P)-binding Rossmann-fold domains"/>
    <property type="match status" value="1"/>
</dbReference>
<dbReference type="SUPFAM" id="SSF55347">
    <property type="entry name" value="Glyceraldehyde-3-phosphate dehydrogenase-like, C-terminal domain"/>
    <property type="match status" value="1"/>
</dbReference>
<accession>A0A7V7QMN4</accession>
<dbReference type="GO" id="GO:0000166">
    <property type="term" value="F:nucleotide binding"/>
    <property type="evidence" value="ECO:0007669"/>
    <property type="project" value="InterPro"/>
</dbReference>
<dbReference type="OrthoDB" id="9783105at2"/>
<sequence>MKLGILGTGKIVQEFLSISSKLNKIEITAVCNVRASKDTIVQFAKENDIKEGYHNFEELLASDVDTIYIALPNHLHFSFAKKALEARKHVIVEKPFTTNYKEAIILSDLARSKQLFLFEAITNQYLPNYKKIKEWIPSLGNVKIIQCNYSQYSSRYDSFKEGNVLPAFDPKFSGGALMDLNIYNIHYVVGLFGKPNQVEYYPNIVNGIDTSGILIMSYDGFQCVCIGAKDCKAPIAINIQGDKGCIHQNTPANTCKSFEVLMNDGTVFTVNENRNDHRMISEFIAFEEMITNNDFTSCYQMLDHSLLVCEIQTKAREKSNIIFPADLQMIDEKFV</sequence>
<dbReference type="EMBL" id="WAGX01000004">
    <property type="protein sequence ID" value="KAB1439966.1"/>
    <property type="molecule type" value="Genomic_DNA"/>
</dbReference>
<dbReference type="Pfam" id="PF22725">
    <property type="entry name" value="GFO_IDH_MocA_C3"/>
    <property type="match status" value="1"/>
</dbReference>
<reference evidence="3 4" key="1">
    <citation type="submission" date="2019-09" db="EMBL/GenBank/DDBJ databases">
        <authorList>
            <person name="Valk L.C."/>
        </authorList>
    </citation>
    <scope>NUCLEOTIDE SEQUENCE [LARGE SCALE GENOMIC DNA]</scope>
    <source>
        <strain evidence="3">GalUA</strain>
    </source>
</reference>
<feature type="domain" description="Gfo/Idh/MocA-like oxidoreductase N-terminal" evidence="1">
    <location>
        <begin position="2"/>
        <end position="117"/>
    </location>
</feature>
<dbReference type="PANTHER" id="PTHR43054">
    <property type="match status" value="1"/>
</dbReference>
<dbReference type="InterPro" id="IPR000683">
    <property type="entry name" value="Gfo/Idh/MocA-like_OxRdtase_N"/>
</dbReference>
<protein>
    <submittedName>
        <fullName evidence="3">Gfo/Idh/MocA family oxidoreductase</fullName>
    </submittedName>
</protein>
<dbReference type="Proteomes" id="UP000461768">
    <property type="component" value="Unassembled WGS sequence"/>
</dbReference>
<evidence type="ECO:0000259" key="1">
    <source>
        <dbReference type="Pfam" id="PF01408"/>
    </source>
</evidence>
<proteinExistence type="predicted"/>
<gene>
    <name evidence="3" type="ORF">F7O84_06185</name>
</gene>
<dbReference type="InterPro" id="IPR055170">
    <property type="entry name" value="GFO_IDH_MocA-like_dom"/>
</dbReference>
<name>A0A7V7QMN4_9FIRM</name>
<comment type="caution">
    <text evidence="3">The sequence shown here is derived from an EMBL/GenBank/DDBJ whole genome shotgun (WGS) entry which is preliminary data.</text>
</comment>
<dbReference type="InterPro" id="IPR036291">
    <property type="entry name" value="NAD(P)-bd_dom_sf"/>
</dbReference>
<reference evidence="3 4" key="2">
    <citation type="submission" date="2020-02" db="EMBL/GenBank/DDBJ databases">
        <title>Candidatus Galacturonibacter soehngenii shows hetero-acetogenic catabolism of galacturonic acid but lacks a canonical carbon monoxide dehydrogenase/acetyl-CoA synthase complex.</title>
        <authorList>
            <person name="Diender M."/>
            <person name="Stouten G.R."/>
            <person name="Petersen J.F."/>
            <person name="Nielsen P.H."/>
            <person name="Dueholm M.S."/>
            <person name="Pronk J.T."/>
            <person name="Van Loosdrecht M.C.M."/>
        </authorList>
    </citation>
    <scope>NUCLEOTIDE SEQUENCE [LARGE SCALE GENOMIC DNA]</scope>
    <source>
        <strain evidence="3">GalUA</strain>
    </source>
</reference>
<evidence type="ECO:0000259" key="2">
    <source>
        <dbReference type="Pfam" id="PF22725"/>
    </source>
</evidence>
<dbReference type="RefSeq" id="WP_151143065.1">
    <property type="nucleotide sequence ID" value="NZ_WAGX01000004.1"/>
</dbReference>
<evidence type="ECO:0000313" key="4">
    <source>
        <dbReference type="Proteomes" id="UP000461768"/>
    </source>
</evidence>
<feature type="domain" description="GFO/IDH/MocA-like oxidoreductase" evidence="2">
    <location>
        <begin position="131"/>
        <end position="246"/>
    </location>
</feature>
<dbReference type="PANTHER" id="PTHR43054:SF1">
    <property type="entry name" value="SCYLLO-INOSITOL 2-DEHYDROGENASE (NADP(+)) IOLU"/>
    <property type="match status" value="1"/>
</dbReference>
<organism evidence="3 4">
    <name type="scientific">Candidatus Galacturonatibacter soehngenii</name>
    <dbReference type="NCBI Taxonomy" id="2307010"/>
    <lineage>
        <taxon>Bacteria</taxon>
        <taxon>Bacillati</taxon>
        <taxon>Bacillota</taxon>
        <taxon>Clostridia</taxon>
        <taxon>Lachnospirales</taxon>
        <taxon>Lachnospiraceae</taxon>
        <taxon>Candidatus Galacturonatibacter</taxon>
    </lineage>
</organism>
<evidence type="ECO:0000313" key="3">
    <source>
        <dbReference type="EMBL" id="KAB1439966.1"/>
    </source>
</evidence>
<dbReference type="AlphaFoldDB" id="A0A7V7QMN4"/>
<dbReference type="Pfam" id="PF01408">
    <property type="entry name" value="GFO_IDH_MocA"/>
    <property type="match status" value="1"/>
</dbReference>
<dbReference type="Gene3D" id="3.40.50.720">
    <property type="entry name" value="NAD(P)-binding Rossmann-like Domain"/>
    <property type="match status" value="1"/>
</dbReference>
<keyword evidence="4" id="KW-1185">Reference proteome</keyword>